<evidence type="ECO:0008006" key="3">
    <source>
        <dbReference type="Google" id="ProtNLM"/>
    </source>
</evidence>
<accession>A0A250IV92</accession>
<protein>
    <recommendedName>
        <fullName evidence="3">PIN domain-containing protein</fullName>
    </recommendedName>
</protein>
<reference evidence="1 2" key="1">
    <citation type="submission" date="2017-06" db="EMBL/GenBank/DDBJ databases">
        <title>Sequencing and comparative analysis of myxobacterial genomes.</title>
        <authorList>
            <person name="Rupp O."/>
            <person name="Goesmann A."/>
            <person name="Sogaard-Andersen L."/>
        </authorList>
    </citation>
    <scope>NUCLEOTIDE SEQUENCE [LARGE SCALE GENOMIC DNA]</scope>
    <source>
        <strain evidence="1 2">DSM 52655</strain>
    </source>
</reference>
<dbReference type="AlphaFoldDB" id="A0A250IV92"/>
<dbReference type="EMBL" id="CP022098">
    <property type="protein sequence ID" value="ATB35107.1"/>
    <property type="molecule type" value="Genomic_DNA"/>
</dbReference>
<sequence>MRIYVETNFLLEMVFEQEQRDACESILRLAEDNATVTLAIPAVCFTEPHGRLRRQKGLRDQLQEMLAKEHREFARTRQFTKEKNEAWSAVTGMLVSSTQEAEQRLESISERLLRHRVLPLTDAIIKAGQKYRED</sequence>
<proteinExistence type="predicted"/>
<organism evidence="1 2">
    <name type="scientific">Cystobacter fuscus</name>
    <dbReference type="NCBI Taxonomy" id="43"/>
    <lineage>
        <taxon>Bacteria</taxon>
        <taxon>Pseudomonadati</taxon>
        <taxon>Myxococcota</taxon>
        <taxon>Myxococcia</taxon>
        <taxon>Myxococcales</taxon>
        <taxon>Cystobacterineae</taxon>
        <taxon>Archangiaceae</taxon>
        <taxon>Cystobacter</taxon>
    </lineage>
</organism>
<gene>
    <name evidence="1" type="ORF">CYFUS_000519</name>
</gene>
<name>A0A250IV92_9BACT</name>
<evidence type="ECO:0000313" key="2">
    <source>
        <dbReference type="Proteomes" id="UP000217257"/>
    </source>
</evidence>
<dbReference type="KEGG" id="cfus:CYFUS_000519"/>
<dbReference type="RefSeq" id="WP_095983776.1">
    <property type="nucleotide sequence ID" value="NZ_CP022098.1"/>
</dbReference>
<evidence type="ECO:0000313" key="1">
    <source>
        <dbReference type="EMBL" id="ATB35107.1"/>
    </source>
</evidence>
<dbReference type="Proteomes" id="UP000217257">
    <property type="component" value="Chromosome"/>
</dbReference>